<dbReference type="Proteomes" id="UP001212152">
    <property type="component" value="Unassembled WGS sequence"/>
</dbReference>
<evidence type="ECO:0000313" key="3">
    <source>
        <dbReference type="EMBL" id="KAJ3174006.1"/>
    </source>
</evidence>
<dbReference type="SUPFAM" id="SSF48452">
    <property type="entry name" value="TPR-like"/>
    <property type="match status" value="1"/>
</dbReference>
<proteinExistence type="predicted"/>
<feature type="repeat" description="PPR" evidence="1">
    <location>
        <begin position="630"/>
        <end position="664"/>
    </location>
</feature>
<dbReference type="PANTHER" id="PTHR47939:SF5">
    <property type="entry name" value="PENTACOTRIPEPTIDE-REPEAT REGION OF PRORP DOMAIN-CONTAINING PROTEIN"/>
    <property type="match status" value="1"/>
</dbReference>
<protein>
    <submittedName>
        <fullName evidence="3">Uncharacterized protein</fullName>
    </submittedName>
</protein>
<feature type="repeat" description="PPR" evidence="1">
    <location>
        <begin position="490"/>
        <end position="524"/>
    </location>
</feature>
<dbReference type="Gene3D" id="1.25.40.10">
    <property type="entry name" value="Tetratricopeptide repeat domain"/>
    <property type="match status" value="5"/>
</dbReference>
<feature type="repeat" description="PPR" evidence="1">
    <location>
        <begin position="665"/>
        <end position="699"/>
    </location>
</feature>
<reference evidence="3" key="1">
    <citation type="submission" date="2020-05" db="EMBL/GenBank/DDBJ databases">
        <title>Phylogenomic resolution of chytrid fungi.</title>
        <authorList>
            <person name="Stajich J.E."/>
            <person name="Amses K."/>
            <person name="Simmons R."/>
            <person name="Seto K."/>
            <person name="Myers J."/>
            <person name="Bonds A."/>
            <person name="Quandt C.A."/>
            <person name="Barry K."/>
            <person name="Liu P."/>
            <person name="Grigoriev I."/>
            <person name="Longcore J.E."/>
            <person name="James T.Y."/>
        </authorList>
    </citation>
    <scope>NUCLEOTIDE SEQUENCE</scope>
    <source>
        <strain evidence="3">JEL0379</strain>
    </source>
</reference>
<feature type="repeat" description="PPR" evidence="1">
    <location>
        <begin position="455"/>
        <end position="489"/>
    </location>
</feature>
<gene>
    <name evidence="3" type="ORF">HDU87_007220</name>
</gene>
<dbReference type="InterPro" id="IPR050667">
    <property type="entry name" value="PPR-containing_protein"/>
</dbReference>
<name>A0AAD5TE90_9FUNG</name>
<evidence type="ECO:0000256" key="1">
    <source>
        <dbReference type="PROSITE-ProRule" id="PRU00708"/>
    </source>
</evidence>
<feature type="repeat" description="PPR" evidence="1">
    <location>
        <begin position="595"/>
        <end position="629"/>
    </location>
</feature>
<sequence length="882" mass="96579">MSVSRLLLHVFARPSGARSLAWQVVLSTLDLQPPAPATSHRRKRQSTSFSQFESRGGRREARRCFASFVPSSTAGKQAGAAGGNSVLAPARPPFARGADSLGLVADKTGNGNSAPGFTLETWQTHLRTIPIHALPSSIARATWSYYETQIRTNSDLVSKLDRDDWFLLLVILSHDKALQYTPYMENATQLLSDMEQAGCLPDGRMFEQWARHYDLKDLKEAEAFLRMVWWCASPAIVSDALYATLINLMRKRKNLQAAAALCEQAKKAGRAGPKTYMSMARAFCSMGLAEEAIQLCEEDFADALDDNLCSQLLRKCGYDKPNIAEATKILEWAKRRNIADVRTYGAMVTALCAVGDLANVERLLADPTSRRNAADATTCVPVTASMCNDLLWAYVQKGDSGAADRLLKWMEATGVALDAVTIEARMVDLACRGDVDGAFDLFNRMQELSPEAKPTVWTYNIVINALFKNKRVDDGFEVLRRMRAAQIEPDVVTYGTLMSGFNANDRASDSLNVLSTLVGKGMVPDASTGVSALMSYASLGRVDEGLACLRWLLSEGCETSIRHWTVLINGYLALGSRQQALDLFAELLVRYPPGDVVSYTAFLHAYSKQGDITALLATLRQMQEAGIPADRVAYHQIVAAHVRTGRLSRTTETVSHMVADGIPPNLVTYTLLIQAFSREGDFGTCDRLLDEMDALSHWPNAKTLTTLVKQALKHRDPHCAVQFFERVMRSAALAHASSISPSSTTGAETPKPVITFNDRPASVLLDQLIKLGEIDFALRTIRAATANTAAVVVRIRLVSLANVVHALCRAGRADRAEDVYRLLVACAAADADLAANTPELVAKAKARKDVFELVGSKKGPAELERLKERERTGWKGIAQPTF</sequence>
<evidence type="ECO:0000256" key="2">
    <source>
        <dbReference type="SAM" id="MobiDB-lite"/>
    </source>
</evidence>
<dbReference type="InterPro" id="IPR011990">
    <property type="entry name" value="TPR-like_helical_dom_sf"/>
</dbReference>
<dbReference type="PANTHER" id="PTHR47939">
    <property type="entry name" value="MEMBRANE-ASSOCIATED SALT-INDUCIBLE PROTEIN-LIKE"/>
    <property type="match status" value="1"/>
</dbReference>
<comment type="caution">
    <text evidence="3">The sequence shown here is derived from an EMBL/GenBank/DDBJ whole genome shotgun (WGS) entry which is preliminary data.</text>
</comment>
<dbReference type="AlphaFoldDB" id="A0AAD5TE90"/>
<evidence type="ECO:0000313" key="4">
    <source>
        <dbReference type="Proteomes" id="UP001212152"/>
    </source>
</evidence>
<dbReference type="InterPro" id="IPR002885">
    <property type="entry name" value="PPR_rpt"/>
</dbReference>
<keyword evidence="4" id="KW-1185">Reference proteome</keyword>
<accession>A0AAD5TE90</accession>
<dbReference type="NCBIfam" id="TIGR00756">
    <property type="entry name" value="PPR"/>
    <property type="match status" value="3"/>
</dbReference>
<feature type="region of interest" description="Disordered" evidence="2">
    <location>
        <begin position="33"/>
        <end position="56"/>
    </location>
</feature>
<organism evidence="3 4">
    <name type="scientific">Geranomyces variabilis</name>
    <dbReference type="NCBI Taxonomy" id="109894"/>
    <lineage>
        <taxon>Eukaryota</taxon>
        <taxon>Fungi</taxon>
        <taxon>Fungi incertae sedis</taxon>
        <taxon>Chytridiomycota</taxon>
        <taxon>Chytridiomycota incertae sedis</taxon>
        <taxon>Chytridiomycetes</taxon>
        <taxon>Spizellomycetales</taxon>
        <taxon>Powellomycetaceae</taxon>
        <taxon>Geranomyces</taxon>
    </lineage>
</organism>
<dbReference type="Pfam" id="PF13041">
    <property type="entry name" value="PPR_2"/>
    <property type="match status" value="2"/>
</dbReference>
<dbReference type="Pfam" id="PF01535">
    <property type="entry name" value="PPR"/>
    <property type="match status" value="4"/>
</dbReference>
<dbReference type="Pfam" id="PF13812">
    <property type="entry name" value="PPR_3"/>
    <property type="match status" value="1"/>
</dbReference>
<dbReference type="PROSITE" id="PS51375">
    <property type="entry name" value="PPR"/>
    <property type="match status" value="5"/>
</dbReference>
<dbReference type="EMBL" id="JADGJQ010000066">
    <property type="protein sequence ID" value="KAJ3174006.1"/>
    <property type="molecule type" value="Genomic_DNA"/>
</dbReference>